<feature type="region of interest" description="Disordered" evidence="1">
    <location>
        <begin position="214"/>
        <end position="234"/>
    </location>
</feature>
<sequence>MKLTQRQQKQLIVHLFHKWLLADVHPELNSNYVPRDFWHLLTSALRVLYVNGKNNVLYHASHCFGEICSGANCPCMPLTRMPFGLILHNLRFLPQTIRQIWKPHQTASLVAVLHNGPMWFYIGSDVEKVQPSISADSIVCKNSQTDPNGCLNASTTTDIVAGAFQQTFGSDCELLQTATFTPVQSSPATHLKNNLEPNTIEYLLVSPEESGVSTEPFPLSSSSAPTSHLWASMG</sequence>
<dbReference type="AlphaFoldDB" id="A0A9W9ZXR8"/>
<proteinExistence type="predicted"/>
<organism evidence="2 3">
    <name type="scientific">Desmophyllum pertusum</name>
    <dbReference type="NCBI Taxonomy" id="174260"/>
    <lineage>
        <taxon>Eukaryota</taxon>
        <taxon>Metazoa</taxon>
        <taxon>Cnidaria</taxon>
        <taxon>Anthozoa</taxon>
        <taxon>Hexacorallia</taxon>
        <taxon>Scleractinia</taxon>
        <taxon>Caryophylliina</taxon>
        <taxon>Caryophylliidae</taxon>
        <taxon>Desmophyllum</taxon>
    </lineage>
</organism>
<protein>
    <submittedName>
        <fullName evidence="2">Uncharacterized protein</fullName>
    </submittedName>
</protein>
<dbReference type="EMBL" id="MU825432">
    <property type="protein sequence ID" value="KAJ7389450.1"/>
    <property type="molecule type" value="Genomic_DNA"/>
</dbReference>
<comment type="caution">
    <text evidence="2">The sequence shown here is derived from an EMBL/GenBank/DDBJ whole genome shotgun (WGS) entry which is preliminary data.</text>
</comment>
<evidence type="ECO:0000256" key="1">
    <source>
        <dbReference type="SAM" id="MobiDB-lite"/>
    </source>
</evidence>
<keyword evidence="3" id="KW-1185">Reference proteome</keyword>
<reference evidence="2" key="1">
    <citation type="submission" date="2023-01" db="EMBL/GenBank/DDBJ databases">
        <title>Genome assembly of the deep-sea coral Lophelia pertusa.</title>
        <authorList>
            <person name="Herrera S."/>
            <person name="Cordes E."/>
        </authorList>
    </citation>
    <scope>NUCLEOTIDE SEQUENCE</scope>
    <source>
        <strain evidence="2">USNM1676648</strain>
        <tissue evidence="2">Polyp</tissue>
    </source>
</reference>
<evidence type="ECO:0000313" key="2">
    <source>
        <dbReference type="EMBL" id="KAJ7389450.1"/>
    </source>
</evidence>
<gene>
    <name evidence="2" type="ORF">OS493_031419</name>
</gene>
<name>A0A9W9ZXR8_9CNID</name>
<evidence type="ECO:0000313" key="3">
    <source>
        <dbReference type="Proteomes" id="UP001163046"/>
    </source>
</evidence>
<accession>A0A9W9ZXR8</accession>
<dbReference type="Proteomes" id="UP001163046">
    <property type="component" value="Unassembled WGS sequence"/>
</dbReference>